<sequence>MVHTLFEHPPKDEKELKRLSTLEHRVVEVENQLLRASSAALEKRVAELEVSLKESNEECVKLRQTIAHMKVAEKNVIPSMKEDIIEKKECLNSKNDTDSLEKSDVISINDKEEEIIYERILKLIENMKSDCQKSINLKIPASSHLPKAPTRQGSRLSLSSKSPSPTDGLISPSKMIGRSRTPSLIGMSPISILSAIPSSKPGIPSGAISPPNPGSNSQIPASRMFAPTRSPSLISQNKTQLPSRPNTASGNYSSPNSINNPVTPLNTRKQSRPRTPSWPPKCSNLPSRPTTPSGLISPPSSHIPSGFHSSSHPQKTAIPLHIPMMRNCRQATISN</sequence>
<dbReference type="OrthoDB" id="2420203at2759"/>
<feature type="compositionally biased region" description="Low complexity" evidence="2">
    <location>
        <begin position="154"/>
        <end position="165"/>
    </location>
</feature>
<feature type="compositionally biased region" description="Low complexity" evidence="2">
    <location>
        <begin position="292"/>
        <end position="313"/>
    </location>
</feature>
<accession>A0A9N8W687</accession>
<name>A0A9N8W687_9GLOM</name>
<proteinExistence type="predicted"/>
<feature type="compositionally biased region" description="Polar residues" evidence="2">
    <location>
        <begin position="229"/>
        <end position="268"/>
    </location>
</feature>
<protein>
    <submittedName>
        <fullName evidence="3">15800_t:CDS:1</fullName>
    </submittedName>
</protein>
<dbReference type="EMBL" id="CAJVPQ010000366">
    <property type="protein sequence ID" value="CAG8475110.1"/>
    <property type="molecule type" value="Genomic_DNA"/>
</dbReference>
<evidence type="ECO:0000256" key="1">
    <source>
        <dbReference type="SAM" id="Coils"/>
    </source>
</evidence>
<dbReference type="Proteomes" id="UP000789570">
    <property type="component" value="Unassembled WGS sequence"/>
</dbReference>
<organism evidence="3 4">
    <name type="scientific">Funneliformis caledonium</name>
    <dbReference type="NCBI Taxonomy" id="1117310"/>
    <lineage>
        <taxon>Eukaryota</taxon>
        <taxon>Fungi</taxon>
        <taxon>Fungi incertae sedis</taxon>
        <taxon>Mucoromycota</taxon>
        <taxon>Glomeromycotina</taxon>
        <taxon>Glomeromycetes</taxon>
        <taxon>Glomerales</taxon>
        <taxon>Glomeraceae</taxon>
        <taxon>Funneliformis</taxon>
    </lineage>
</organism>
<evidence type="ECO:0000313" key="3">
    <source>
        <dbReference type="EMBL" id="CAG8475110.1"/>
    </source>
</evidence>
<feature type="region of interest" description="Disordered" evidence="2">
    <location>
        <begin position="201"/>
        <end position="314"/>
    </location>
</feature>
<evidence type="ECO:0000313" key="4">
    <source>
        <dbReference type="Proteomes" id="UP000789570"/>
    </source>
</evidence>
<evidence type="ECO:0000256" key="2">
    <source>
        <dbReference type="SAM" id="MobiDB-lite"/>
    </source>
</evidence>
<reference evidence="3" key="1">
    <citation type="submission" date="2021-06" db="EMBL/GenBank/DDBJ databases">
        <authorList>
            <person name="Kallberg Y."/>
            <person name="Tangrot J."/>
            <person name="Rosling A."/>
        </authorList>
    </citation>
    <scope>NUCLEOTIDE SEQUENCE</scope>
    <source>
        <strain evidence="3">UK204</strain>
    </source>
</reference>
<feature type="coiled-coil region" evidence="1">
    <location>
        <begin position="19"/>
        <end position="65"/>
    </location>
</feature>
<keyword evidence="1" id="KW-0175">Coiled coil</keyword>
<gene>
    <name evidence="3" type="ORF">FCALED_LOCUS2425</name>
</gene>
<comment type="caution">
    <text evidence="3">The sequence shown here is derived from an EMBL/GenBank/DDBJ whole genome shotgun (WGS) entry which is preliminary data.</text>
</comment>
<dbReference type="AlphaFoldDB" id="A0A9N8W687"/>
<keyword evidence="4" id="KW-1185">Reference proteome</keyword>
<feature type="region of interest" description="Disordered" evidence="2">
    <location>
        <begin position="142"/>
        <end position="183"/>
    </location>
</feature>